<dbReference type="EMBL" id="CM015730">
    <property type="protein sequence ID" value="KAF3703898.1"/>
    <property type="molecule type" value="Genomic_DNA"/>
</dbReference>
<reference evidence="1 2" key="1">
    <citation type="submission" date="2019-02" db="EMBL/GenBank/DDBJ databases">
        <title>Opniocepnalus argus genome.</title>
        <authorList>
            <person name="Zhou C."/>
            <person name="Xiao S."/>
        </authorList>
    </citation>
    <scope>NUCLEOTIDE SEQUENCE [LARGE SCALE GENOMIC DNA]</scope>
    <source>
        <strain evidence="1">OARG1902GOOAL</strain>
        <tissue evidence="1">Muscle</tissue>
    </source>
</reference>
<dbReference type="Proteomes" id="UP000503349">
    <property type="component" value="Chromosome 19"/>
</dbReference>
<keyword evidence="2" id="KW-1185">Reference proteome</keyword>
<evidence type="ECO:0000313" key="1">
    <source>
        <dbReference type="EMBL" id="KAF3703898.1"/>
    </source>
</evidence>
<organism evidence="1 2">
    <name type="scientific">Channa argus</name>
    <name type="common">Northern snakehead</name>
    <name type="synonym">Ophicephalus argus</name>
    <dbReference type="NCBI Taxonomy" id="215402"/>
    <lineage>
        <taxon>Eukaryota</taxon>
        <taxon>Metazoa</taxon>
        <taxon>Chordata</taxon>
        <taxon>Craniata</taxon>
        <taxon>Vertebrata</taxon>
        <taxon>Euteleostomi</taxon>
        <taxon>Actinopterygii</taxon>
        <taxon>Neopterygii</taxon>
        <taxon>Teleostei</taxon>
        <taxon>Neoteleostei</taxon>
        <taxon>Acanthomorphata</taxon>
        <taxon>Anabantaria</taxon>
        <taxon>Anabantiformes</taxon>
        <taxon>Channoidei</taxon>
        <taxon>Channidae</taxon>
        <taxon>Channa</taxon>
    </lineage>
</organism>
<name>A0A6G1QNU5_CHAAH</name>
<dbReference type="AlphaFoldDB" id="A0A6G1QNU5"/>
<reference evidence="2" key="2">
    <citation type="submission" date="2019-02" db="EMBL/GenBank/DDBJ databases">
        <title>Opniocepnalus argus Var Kimnra genome.</title>
        <authorList>
            <person name="Zhou C."/>
            <person name="Xiao S."/>
        </authorList>
    </citation>
    <scope>NUCLEOTIDE SEQUENCE [LARGE SCALE GENOMIC DNA]</scope>
</reference>
<sequence length="91" mass="10046">MDQLLLCWVELCQLLQEEHLLLSLSEDRVDVVFPPQVLSGGRPQEYEGFHSGHRAGGHDGRDSVGVKKCTLMLTASSTDKLILQGVYSHGL</sequence>
<accession>A0A6G1QNU5</accession>
<gene>
    <name evidence="1" type="ORF">EXN66_Car019586</name>
</gene>
<protein>
    <submittedName>
        <fullName evidence="1">Uncharacterized protein</fullName>
    </submittedName>
</protein>
<proteinExistence type="predicted"/>
<evidence type="ECO:0000313" key="2">
    <source>
        <dbReference type="Proteomes" id="UP000503349"/>
    </source>
</evidence>